<accession>A0A4Z2G3F4</accession>
<protein>
    <submittedName>
        <fullName evidence="2">Uncharacterized protein</fullName>
    </submittedName>
</protein>
<proteinExistence type="predicted"/>
<evidence type="ECO:0000313" key="2">
    <source>
        <dbReference type="EMBL" id="TNN48097.1"/>
    </source>
</evidence>
<evidence type="ECO:0000313" key="3">
    <source>
        <dbReference type="Proteomes" id="UP000314294"/>
    </source>
</evidence>
<name>A0A4Z2G3F4_9TELE</name>
<feature type="compositionally biased region" description="Basic and acidic residues" evidence="1">
    <location>
        <begin position="111"/>
        <end position="121"/>
    </location>
</feature>
<evidence type="ECO:0000256" key="1">
    <source>
        <dbReference type="SAM" id="MobiDB-lite"/>
    </source>
</evidence>
<gene>
    <name evidence="2" type="ORF">EYF80_041722</name>
</gene>
<feature type="compositionally biased region" description="Basic and acidic residues" evidence="1">
    <location>
        <begin position="67"/>
        <end position="78"/>
    </location>
</feature>
<organism evidence="2 3">
    <name type="scientific">Liparis tanakae</name>
    <name type="common">Tanaka's snailfish</name>
    <dbReference type="NCBI Taxonomy" id="230148"/>
    <lineage>
        <taxon>Eukaryota</taxon>
        <taxon>Metazoa</taxon>
        <taxon>Chordata</taxon>
        <taxon>Craniata</taxon>
        <taxon>Vertebrata</taxon>
        <taxon>Euteleostomi</taxon>
        <taxon>Actinopterygii</taxon>
        <taxon>Neopterygii</taxon>
        <taxon>Teleostei</taxon>
        <taxon>Neoteleostei</taxon>
        <taxon>Acanthomorphata</taxon>
        <taxon>Eupercaria</taxon>
        <taxon>Perciformes</taxon>
        <taxon>Cottioidei</taxon>
        <taxon>Cottales</taxon>
        <taxon>Liparidae</taxon>
        <taxon>Liparis</taxon>
    </lineage>
</organism>
<comment type="caution">
    <text evidence="2">The sequence shown here is derived from an EMBL/GenBank/DDBJ whole genome shotgun (WGS) entry which is preliminary data.</text>
</comment>
<feature type="region of interest" description="Disordered" evidence="1">
    <location>
        <begin position="42"/>
        <end position="121"/>
    </location>
</feature>
<dbReference type="AlphaFoldDB" id="A0A4Z2G3F4"/>
<dbReference type="Proteomes" id="UP000314294">
    <property type="component" value="Unassembled WGS sequence"/>
</dbReference>
<dbReference type="EMBL" id="SRLO01000711">
    <property type="protein sequence ID" value="TNN48097.1"/>
    <property type="molecule type" value="Genomic_DNA"/>
</dbReference>
<keyword evidence="3" id="KW-1185">Reference proteome</keyword>
<reference evidence="2 3" key="1">
    <citation type="submission" date="2019-03" db="EMBL/GenBank/DDBJ databases">
        <title>First draft genome of Liparis tanakae, snailfish: a comprehensive survey of snailfish specific genes.</title>
        <authorList>
            <person name="Kim W."/>
            <person name="Song I."/>
            <person name="Jeong J.-H."/>
            <person name="Kim D."/>
            <person name="Kim S."/>
            <person name="Ryu S."/>
            <person name="Song J.Y."/>
            <person name="Lee S.K."/>
        </authorList>
    </citation>
    <scope>NUCLEOTIDE SEQUENCE [LARGE SCALE GENOMIC DNA]</scope>
    <source>
        <tissue evidence="2">Muscle</tissue>
    </source>
</reference>
<sequence>MGINLPAPVRHARCHSAIRSRQSRSSVRFIQRAANPCQPFTRTDAVAAAPGTTSGHSSPKLCPPQPRLKEATPPERPRPCLTPSFSHSPRVESSRPAAWLRTPRTRQVANSEHESRCQPAV</sequence>